<proteinExistence type="predicted"/>
<organism evidence="2 3">
    <name type="scientific">Athelia psychrophila</name>
    <dbReference type="NCBI Taxonomy" id="1759441"/>
    <lineage>
        <taxon>Eukaryota</taxon>
        <taxon>Fungi</taxon>
        <taxon>Dikarya</taxon>
        <taxon>Basidiomycota</taxon>
        <taxon>Agaricomycotina</taxon>
        <taxon>Agaricomycetes</taxon>
        <taxon>Agaricomycetidae</taxon>
        <taxon>Atheliales</taxon>
        <taxon>Atheliaceae</taxon>
        <taxon>Athelia</taxon>
    </lineage>
</organism>
<keyword evidence="1" id="KW-0812">Transmembrane</keyword>
<feature type="transmembrane region" description="Helical" evidence="1">
    <location>
        <begin position="81"/>
        <end position="100"/>
    </location>
</feature>
<feature type="transmembrane region" description="Helical" evidence="1">
    <location>
        <begin position="47"/>
        <end position="69"/>
    </location>
</feature>
<protein>
    <submittedName>
        <fullName evidence="2">Uncharacterized protein</fullName>
    </submittedName>
</protein>
<feature type="transmembrane region" description="Helical" evidence="1">
    <location>
        <begin position="234"/>
        <end position="254"/>
    </location>
</feature>
<keyword evidence="1" id="KW-0472">Membrane</keyword>
<feature type="transmembrane region" description="Helical" evidence="1">
    <location>
        <begin position="266"/>
        <end position="284"/>
    </location>
</feature>
<dbReference type="AlphaFoldDB" id="A0A166R2D9"/>
<dbReference type="Proteomes" id="UP000076532">
    <property type="component" value="Unassembled WGS sequence"/>
</dbReference>
<evidence type="ECO:0000313" key="2">
    <source>
        <dbReference type="EMBL" id="KZP27822.1"/>
    </source>
</evidence>
<dbReference type="PANTHER" id="PTHR42024:SF1">
    <property type="entry name" value="AMINO ACID PERMEASE_ SLC12A DOMAIN-CONTAINING PROTEIN"/>
    <property type="match status" value="1"/>
</dbReference>
<name>A0A166R2D9_9AGAM</name>
<gene>
    <name evidence="2" type="ORF">FIBSPDRAFT_730342</name>
</gene>
<keyword evidence="1" id="KW-1133">Transmembrane helix</keyword>
<feature type="transmembrane region" description="Helical" evidence="1">
    <location>
        <begin position="121"/>
        <end position="143"/>
    </location>
</feature>
<accession>A0A166R2D9</accession>
<dbReference type="PANTHER" id="PTHR42024">
    <property type="entry name" value="AMINO ACID PERMEASE_ SLC12A DOMAIN-CONTAINING PROTEIN"/>
    <property type="match status" value="1"/>
</dbReference>
<evidence type="ECO:0000313" key="3">
    <source>
        <dbReference type="Proteomes" id="UP000076532"/>
    </source>
</evidence>
<dbReference type="OrthoDB" id="4838853at2759"/>
<evidence type="ECO:0000256" key="1">
    <source>
        <dbReference type="SAM" id="Phobius"/>
    </source>
</evidence>
<feature type="transmembrane region" description="Helical" evidence="1">
    <location>
        <begin position="149"/>
        <end position="171"/>
    </location>
</feature>
<sequence length="310" mass="33744">MSTILELADHSNSESSGTLVLSGPPKTYQHGPPPLPYSLHARKRSIIITWTAIVFMAAVLPIVLFYALWYTSLSRATTIQIVSALTGAPSAIQWLMRTWALCKTNSTCRPIGGERLRVDCYHIEFTLTFIAIAALISVSVALTPPIIPLFAMAPCVLLFSVGTQLLVVSLLPPLPLPCRLSSLPKGAPLRPATYLIIEDIIAVDGGGGTAFRTAWNARYEASAHMRRLLRRMDAFWGAGALVCGAAVTGVLWGVGGGDGERRADKVFWVGWSVPFVWAGVWAWLTIRYVKACLREEREAWAAGGEHFALL</sequence>
<keyword evidence="3" id="KW-1185">Reference proteome</keyword>
<dbReference type="STRING" id="436010.A0A166R2D9"/>
<dbReference type="EMBL" id="KV417507">
    <property type="protein sequence ID" value="KZP27822.1"/>
    <property type="molecule type" value="Genomic_DNA"/>
</dbReference>
<reference evidence="2 3" key="1">
    <citation type="journal article" date="2016" name="Mol. Biol. Evol.">
        <title>Comparative Genomics of Early-Diverging Mushroom-Forming Fungi Provides Insights into the Origins of Lignocellulose Decay Capabilities.</title>
        <authorList>
            <person name="Nagy L.G."/>
            <person name="Riley R."/>
            <person name="Tritt A."/>
            <person name="Adam C."/>
            <person name="Daum C."/>
            <person name="Floudas D."/>
            <person name="Sun H."/>
            <person name="Yadav J.S."/>
            <person name="Pangilinan J."/>
            <person name="Larsson K.H."/>
            <person name="Matsuura K."/>
            <person name="Barry K."/>
            <person name="Labutti K."/>
            <person name="Kuo R."/>
            <person name="Ohm R.A."/>
            <person name="Bhattacharya S.S."/>
            <person name="Shirouzu T."/>
            <person name="Yoshinaga Y."/>
            <person name="Martin F.M."/>
            <person name="Grigoriev I.V."/>
            <person name="Hibbett D.S."/>
        </authorList>
    </citation>
    <scope>NUCLEOTIDE SEQUENCE [LARGE SCALE GENOMIC DNA]</scope>
    <source>
        <strain evidence="2 3">CBS 109695</strain>
    </source>
</reference>